<protein>
    <recommendedName>
        <fullName evidence="1">LITAF domain-containing protein</fullName>
    </recommendedName>
</protein>
<evidence type="ECO:0000313" key="2">
    <source>
        <dbReference type="EMBL" id="OMJ83625.1"/>
    </source>
</evidence>
<dbReference type="Proteomes" id="UP000187209">
    <property type="component" value="Unassembled WGS sequence"/>
</dbReference>
<reference evidence="2 3" key="1">
    <citation type="submission" date="2016-11" db="EMBL/GenBank/DDBJ databases">
        <title>The macronuclear genome of Stentor coeruleus: a giant cell with tiny introns.</title>
        <authorList>
            <person name="Slabodnick M."/>
            <person name="Ruby J.G."/>
            <person name="Reiff S.B."/>
            <person name="Swart E.C."/>
            <person name="Gosai S."/>
            <person name="Prabakaran S."/>
            <person name="Witkowska E."/>
            <person name="Larue G.E."/>
            <person name="Fisher S."/>
            <person name="Freeman R.M."/>
            <person name="Gunawardena J."/>
            <person name="Chu W."/>
            <person name="Stover N.A."/>
            <person name="Gregory B.D."/>
            <person name="Nowacki M."/>
            <person name="Derisi J."/>
            <person name="Roy S.W."/>
            <person name="Marshall W.F."/>
            <person name="Sood P."/>
        </authorList>
    </citation>
    <scope>NUCLEOTIDE SEQUENCE [LARGE SCALE GENOMIC DNA]</scope>
    <source>
        <strain evidence="2">WM001</strain>
    </source>
</reference>
<dbReference type="AlphaFoldDB" id="A0A1R2C3W7"/>
<evidence type="ECO:0000313" key="3">
    <source>
        <dbReference type="Proteomes" id="UP000187209"/>
    </source>
</evidence>
<proteinExistence type="predicted"/>
<name>A0A1R2C3W7_9CILI</name>
<dbReference type="Pfam" id="PF10601">
    <property type="entry name" value="zf-LITAF-like"/>
    <property type="match status" value="1"/>
</dbReference>
<feature type="domain" description="LITAF" evidence="1">
    <location>
        <begin position="163"/>
        <end position="243"/>
    </location>
</feature>
<dbReference type="InterPro" id="IPR006629">
    <property type="entry name" value="LITAF"/>
</dbReference>
<dbReference type="EMBL" id="MPUH01000297">
    <property type="protein sequence ID" value="OMJ83625.1"/>
    <property type="molecule type" value="Genomic_DNA"/>
</dbReference>
<accession>A0A1R2C3W7</accession>
<gene>
    <name evidence="2" type="ORF">SteCoe_15414</name>
</gene>
<comment type="caution">
    <text evidence="2">The sequence shown here is derived from an EMBL/GenBank/DDBJ whole genome shotgun (WGS) entry which is preliminary data.</text>
</comment>
<sequence>MENCLETPRRMTKFECKSEPKYIRTPLSILQNTKSTFNRTYTPLNKQETAEDEGVFSLDELENPQLSERIGKIPLPILVQPSSNKENKDISKILKSLRSKALKSILKNPLQNAQKNVHFCTDLKESDNHVELKSHSIATTSNSVSESRFEAPAEEKHGFKYEENIKAALTVPEFDEFPTVAFCSMCRREIVTVVTLEKVRIRRGIFSDIHWTLCWCLPACFYNERELVHRCSFCGREIARIMDN</sequence>
<dbReference type="PROSITE" id="PS51837">
    <property type="entry name" value="LITAF"/>
    <property type="match status" value="1"/>
</dbReference>
<organism evidence="2 3">
    <name type="scientific">Stentor coeruleus</name>
    <dbReference type="NCBI Taxonomy" id="5963"/>
    <lineage>
        <taxon>Eukaryota</taxon>
        <taxon>Sar</taxon>
        <taxon>Alveolata</taxon>
        <taxon>Ciliophora</taxon>
        <taxon>Postciliodesmatophora</taxon>
        <taxon>Heterotrichea</taxon>
        <taxon>Heterotrichida</taxon>
        <taxon>Stentoridae</taxon>
        <taxon>Stentor</taxon>
    </lineage>
</organism>
<evidence type="ECO:0000259" key="1">
    <source>
        <dbReference type="PROSITE" id="PS51837"/>
    </source>
</evidence>
<keyword evidence="3" id="KW-1185">Reference proteome</keyword>